<gene>
    <name evidence="5 7" type="primary">frr</name>
    <name evidence="7" type="ORF">IAB05_02280</name>
</gene>
<sequence length="192" mass="21484">MAKYEVEEVALVFDDLSDRISKSISNLAEELRGMRAGRANPHILDKITVSYYGVDTPLNQIANITVPEARLLVINVWDQSALKNVEKAIIAANVGIFPTNDGKVLRMVFPELTEERRKQLSKDVKNLGEGTKVALRNIRRDAVDALRSFKKESVITEDDLYGLEKDVDKAVSDAIAEVDKHCRDKEAEIMSV</sequence>
<evidence type="ECO:0000256" key="4">
    <source>
        <dbReference type="ARBA" id="ARBA00022917"/>
    </source>
</evidence>
<protein>
    <recommendedName>
        <fullName evidence="5">Ribosome-recycling factor</fullName>
        <shortName evidence="5">RRF</shortName>
    </recommendedName>
    <alternativeName>
        <fullName evidence="5">Ribosome-releasing factor</fullName>
    </alternativeName>
</protein>
<evidence type="ECO:0000256" key="1">
    <source>
        <dbReference type="ARBA" id="ARBA00004496"/>
    </source>
</evidence>
<evidence type="ECO:0000259" key="6">
    <source>
        <dbReference type="Pfam" id="PF01765"/>
    </source>
</evidence>
<evidence type="ECO:0000313" key="7">
    <source>
        <dbReference type="EMBL" id="HIU60201.1"/>
    </source>
</evidence>
<dbReference type="Proteomes" id="UP000824094">
    <property type="component" value="Unassembled WGS sequence"/>
</dbReference>
<proteinExistence type="inferred from homology"/>
<organism evidence="7 8">
    <name type="scientific">Candidatus Stercoripulliclostridium merdigallinarum</name>
    <dbReference type="NCBI Taxonomy" id="2840951"/>
    <lineage>
        <taxon>Bacteria</taxon>
        <taxon>Bacillati</taxon>
        <taxon>Bacillota</taxon>
        <taxon>Clostridia</taxon>
        <taxon>Eubacteriales</taxon>
        <taxon>Candidatus Stercoripulliclostridium</taxon>
    </lineage>
</organism>
<name>A0A9D1SHB4_9FIRM</name>
<dbReference type="FunFam" id="3.30.1360.40:FF:000001">
    <property type="entry name" value="Ribosome-recycling factor"/>
    <property type="match status" value="1"/>
</dbReference>
<dbReference type="FunFam" id="1.10.132.20:FF:000001">
    <property type="entry name" value="Ribosome-recycling factor"/>
    <property type="match status" value="1"/>
</dbReference>
<keyword evidence="4 5" id="KW-0648">Protein biosynthesis</keyword>
<comment type="similarity">
    <text evidence="2 5">Belongs to the RRF family.</text>
</comment>
<keyword evidence="3 5" id="KW-0963">Cytoplasm</keyword>
<reference evidence="7" key="1">
    <citation type="submission" date="2020-10" db="EMBL/GenBank/DDBJ databases">
        <authorList>
            <person name="Gilroy R."/>
        </authorList>
    </citation>
    <scope>NUCLEOTIDE SEQUENCE</scope>
    <source>
        <strain evidence="7">18911</strain>
    </source>
</reference>
<dbReference type="GO" id="GO:0043023">
    <property type="term" value="F:ribosomal large subunit binding"/>
    <property type="evidence" value="ECO:0007669"/>
    <property type="project" value="TreeGrafter"/>
</dbReference>
<dbReference type="Gene3D" id="1.10.132.20">
    <property type="entry name" value="Ribosome-recycling factor"/>
    <property type="match status" value="1"/>
</dbReference>
<comment type="caution">
    <text evidence="7">The sequence shown here is derived from an EMBL/GenBank/DDBJ whole genome shotgun (WGS) entry which is preliminary data.</text>
</comment>
<dbReference type="InterPro" id="IPR002661">
    <property type="entry name" value="Ribosome_recyc_fac"/>
</dbReference>
<accession>A0A9D1SHB4</accession>
<dbReference type="GO" id="GO:0006415">
    <property type="term" value="P:translational termination"/>
    <property type="evidence" value="ECO:0007669"/>
    <property type="project" value="UniProtKB-UniRule"/>
</dbReference>
<evidence type="ECO:0000256" key="3">
    <source>
        <dbReference type="ARBA" id="ARBA00022490"/>
    </source>
</evidence>
<dbReference type="GO" id="GO:0005737">
    <property type="term" value="C:cytoplasm"/>
    <property type="evidence" value="ECO:0007669"/>
    <property type="project" value="UniProtKB-SubCell"/>
</dbReference>
<dbReference type="PANTHER" id="PTHR20982:SF3">
    <property type="entry name" value="MITOCHONDRIAL RIBOSOME RECYCLING FACTOR PSEUDO 1"/>
    <property type="match status" value="1"/>
</dbReference>
<dbReference type="SUPFAM" id="SSF55194">
    <property type="entry name" value="Ribosome recycling factor, RRF"/>
    <property type="match status" value="1"/>
</dbReference>
<reference evidence="7" key="2">
    <citation type="journal article" date="2021" name="PeerJ">
        <title>Extensive microbial diversity within the chicken gut microbiome revealed by metagenomics and culture.</title>
        <authorList>
            <person name="Gilroy R."/>
            <person name="Ravi A."/>
            <person name="Getino M."/>
            <person name="Pursley I."/>
            <person name="Horton D.L."/>
            <person name="Alikhan N.F."/>
            <person name="Baker D."/>
            <person name="Gharbi K."/>
            <person name="Hall N."/>
            <person name="Watson M."/>
            <person name="Adriaenssens E.M."/>
            <person name="Foster-Nyarko E."/>
            <person name="Jarju S."/>
            <person name="Secka A."/>
            <person name="Antonio M."/>
            <person name="Oren A."/>
            <person name="Chaudhuri R.R."/>
            <person name="La Ragione R."/>
            <person name="Hildebrand F."/>
            <person name="Pallen M.J."/>
        </authorList>
    </citation>
    <scope>NUCLEOTIDE SEQUENCE</scope>
    <source>
        <strain evidence="7">18911</strain>
    </source>
</reference>
<feature type="domain" description="Ribosome recycling factor" evidence="6">
    <location>
        <begin position="28"/>
        <end position="190"/>
    </location>
</feature>
<comment type="function">
    <text evidence="5">Responsible for the release of ribosomes from messenger RNA at the termination of protein biosynthesis. May increase the efficiency of translation by recycling ribosomes from one round of translation to another.</text>
</comment>
<dbReference type="CDD" id="cd00520">
    <property type="entry name" value="RRF"/>
    <property type="match status" value="1"/>
</dbReference>
<dbReference type="HAMAP" id="MF_00040">
    <property type="entry name" value="RRF"/>
    <property type="match status" value="1"/>
</dbReference>
<dbReference type="NCBIfam" id="TIGR00496">
    <property type="entry name" value="frr"/>
    <property type="match status" value="1"/>
</dbReference>
<dbReference type="InterPro" id="IPR036191">
    <property type="entry name" value="RRF_sf"/>
</dbReference>
<dbReference type="InterPro" id="IPR023584">
    <property type="entry name" value="Ribosome_recyc_fac_dom"/>
</dbReference>
<dbReference type="Gene3D" id="3.30.1360.40">
    <property type="match status" value="1"/>
</dbReference>
<evidence type="ECO:0000256" key="5">
    <source>
        <dbReference type="HAMAP-Rule" id="MF_00040"/>
    </source>
</evidence>
<dbReference type="AlphaFoldDB" id="A0A9D1SHB4"/>
<dbReference type="PANTHER" id="PTHR20982">
    <property type="entry name" value="RIBOSOME RECYCLING FACTOR"/>
    <property type="match status" value="1"/>
</dbReference>
<comment type="subcellular location">
    <subcellularLocation>
        <location evidence="1 5">Cytoplasm</location>
    </subcellularLocation>
</comment>
<dbReference type="EMBL" id="DVNF01000070">
    <property type="protein sequence ID" value="HIU60201.1"/>
    <property type="molecule type" value="Genomic_DNA"/>
</dbReference>
<dbReference type="Pfam" id="PF01765">
    <property type="entry name" value="RRF"/>
    <property type="match status" value="1"/>
</dbReference>
<evidence type="ECO:0000256" key="2">
    <source>
        <dbReference type="ARBA" id="ARBA00005912"/>
    </source>
</evidence>
<evidence type="ECO:0000313" key="8">
    <source>
        <dbReference type="Proteomes" id="UP000824094"/>
    </source>
</evidence>